<dbReference type="EMBL" id="LN679105">
    <property type="protein sequence ID" value="CEL61962.1"/>
    <property type="molecule type" value="Genomic_DNA"/>
</dbReference>
<organism evidence="3 4">
    <name type="scientific">Thanatephorus cucumeris (strain AG1-IB / isolate 7/3/14)</name>
    <name type="common">Lettuce bottom rot fungus</name>
    <name type="synonym">Rhizoctonia solani</name>
    <dbReference type="NCBI Taxonomy" id="1108050"/>
    <lineage>
        <taxon>Eukaryota</taxon>
        <taxon>Fungi</taxon>
        <taxon>Dikarya</taxon>
        <taxon>Basidiomycota</taxon>
        <taxon>Agaricomycotina</taxon>
        <taxon>Agaricomycetes</taxon>
        <taxon>Cantharellales</taxon>
        <taxon>Ceratobasidiaceae</taxon>
        <taxon>Rhizoctonia</taxon>
        <taxon>Rhizoctonia solani AG-1</taxon>
    </lineage>
</organism>
<sequence length="441" mass="48586">MSYEDESDWSDSDDEVQQQTSVLLGIPDGEIKDPNDMRDPNVSRLGGKPCFIPGVSRPPASSSLCKVCNSPCEVLLHIWCPFENSPLDRVLYVFGCASPGCQRRPGSIRAFRQLRFNNKYAAKLEKRKERAQREKEKEEAKVAAASGLNTNTSSNPFSMGSANLTGPVNLFGSGFGGAEEEGQEEEEEDLASGGSEDDYEYEGQDEPEVDALADKLTNASITESAPAQNEWATHPFYPPIYLNTVFEYVSPPKPAPAQKQPGEGGKGGEMWDLEQYERSSDEDPVFQRFVQRVGEQGTQCIRYELGGTPLPFHTDDVYKKLFPPAAIPPGTQVSVTGPQPAPKPTYEPKAVPSCEHCGSKRVFECQLMPNVLNVLKKSSPKVKQNAVEAEEARKKLVAAALGGQGGVGMEWGTCIVFACENNCCDGRETWREEEVWVQWER</sequence>
<feature type="region of interest" description="Disordered" evidence="1">
    <location>
        <begin position="1"/>
        <end position="36"/>
    </location>
</feature>
<reference evidence="3 4" key="1">
    <citation type="submission" date="2014-11" db="EMBL/GenBank/DDBJ databases">
        <authorList>
            <person name="Wibberg Daniel"/>
        </authorList>
    </citation>
    <scope>NUCLEOTIDE SEQUENCE [LARGE SCALE GENOMIC DNA]</scope>
    <source>
        <strain evidence="3">Rhizoctonia solani AG1-IB 7/3/14</strain>
    </source>
</reference>
<evidence type="ECO:0000259" key="2">
    <source>
        <dbReference type="Pfam" id="PF04194"/>
    </source>
</evidence>
<proteinExistence type="predicted"/>
<feature type="compositionally biased region" description="Acidic residues" evidence="1">
    <location>
        <begin position="1"/>
        <end position="16"/>
    </location>
</feature>
<name>A0A0B7G0J1_THACB</name>
<feature type="compositionally biased region" description="Basic and acidic residues" evidence="1">
    <location>
        <begin position="125"/>
        <end position="141"/>
    </location>
</feature>
<feature type="region of interest" description="Disordered" evidence="1">
    <location>
        <begin position="125"/>
        <end position="204"/>
    </location>
</feature>
<keyword evidence="4" id="KW-1185">Reference proteome</keyword>
<evidence type="ECO:0000313" key="4">
    <source>
        <dbReference type="Proteomes" id="UP000059188"/>
    </source>
</evidence>
<dbReference type="PANTHER" id="PTHR47524:SF1">
    <property type="entry name" value="20S RRNA ACCUMULATION PROTEIN 4"/>
    <property type="match status" value="1"/>
</dbReference>
<accession>A0A0B7G0J1</accession>
<dbReference type="AlphaFoldDB" id="A0A0B7G0J1"/>
<dbReference type="PANTHER" id="PTHR47524">
    <property type="entry name" value="20S RRNA ACCUMULATION PROTEIN 4"/>
    <property type="match status" value="1"/>
</dbReference>
<dbReference type="GO" id="GO:0030490">
    <property type="term" value="P:maturation of SSU-rRNA"/>
    <property type="evidence" value="ECO:0007669"/>
    <property type="project" value="TreeGrafter"/>
</dbReference>
<dbReference type="InterPro" id="IPR007320">
    <property type="entry name" value="PDCD2_C"/>
</dbReference>
<dbReference type="GO" id="GO:0005737">
    <property type="term" value="C:cytoplasm"/>
    <property type="evidence" value="ECO:0007669"/>
    <property type="project" value="InterPro"/>
</dbReference>
<evidence type="ECO:0000256" key="1">
    <source>
        <dbReference type="SAM" id="MobiDB-lite"/>
    </source>
</evidence>
<protein>
    <submittedName>
        <fullName evidence="3">Putative 20S rRNA accumulation protein 4</fullName>
    </submittedName>
</protein>
<feature type="compositionally biased region" description="Acidic residues" evidence="1">
    <location>
        <begin position="178"/>
        <end position="204"/>
    </location>
</feature>
<dbReference type="Pfam" id="PF04194">
    <property type="entry name" value="PDCD2_C"/>
    <property type="match status" value="1"/>
</dbReference>
<dbReference type="STRING" id="1108050.A0A0B7G0J1"/>
<dbReference type="Proteomes" id="UP000059188">
    <property type="component" value="Unassembled WGS sequence"/>
</dbReference>
<feature type="domain" description="Programmed cell death protein 2 C-terminal" evidence="2">
    <location>
        <begin position="283"/>
        <end position="439"/>
    </location>
</feature>
<dbReference type="OrthoDB" id="443682at2759"/>
<evidence type="ECO:0000313" key="3">
    <source>
        <dbReference type="EMBL" id="CEL61962.1"/>
    </source>
</evidence>
<feature type="compositionally biased region" description="Polar residues" evidence="1">
    <location>
        <begin position="147"/>
        <end position="166"/>
    </location>
</feature>
<gene>
    <name evidence="3" type="ORF">RSOLAG1IB_04712</name>
</gene>